<dbReference type="AlphaFoldDB" id="A0AAY4DDN0"/>
<feature type="coiled-coil region" evidence="2">
    <location>
        <begin position="374"/>
        <end position="401"/>
    </location>
</feature>
<gene>
    <name evidence="4" type="primary">CALCOCO2</name>
</gene>
<dbReference type="PANTHER" id="PTHR31915">
    <property type="entry name" value="SKICH DOMAIN-CONTAINING PROTEIN"/>
    <property type="match status" value="1"/>
</dbReference>
<evidence type="ECO:0000259" key="3">
    <source>
        <dbReference type="Pfam" id="PF17751"/>
    </source>
</evidence>
<evidence type="ECO:0000256" key="1">
    <source>
        <dbReference type="ARBA" id="ARBA00023054"/>
    </source>
</evidence>
<name>A0AAY4DDN0_9TELE</name>
<proteinExistence type="predicted"/>
<organism evidence="4 5">
    <name type="scientific">Denticeps clupeoides</name>
    <name type="common">denticle herring</name>
    <dbReference type="NCBI Taxonomy" id="299321"/>
    <lineage>
        <taxon>Eukaryota</taxon>
        <taxon>Metazoa</taxon>
        <taxon>Chordata</taxon>
        <taxon>Craniata</taxon>
        <taxon>Vertebrata</taxon>
        <taxon>Euteleostomi</taxon>
        <taxon>Actinopterygii</taxon>
        <taxon>Neopterygii</taxon>
        <taxon>Teleostei</taxon>
        <taxon>Clupei</taxon>
        <taxon>Clupeiformes</taxon>
        <taxon>Denticipitoidei</taxon>
        <taxon>Denticipitidae</taxon>
        <taxon>Denticeps</taxon>
    </lineage>
</organism>
<dbReference type="InterPro" id="IPR051002">
    <property type="entry name" value="UBA_autophagy_assoc_protein"/>
</dbReference>
<reference evidence="4" key="3">
    <citation type="submission" date="2025-09" db="UniProtKB">
        <authorList>
            <consortium name="Ensembl"/>
        </authorList>
    </citation>
    <scope>IDENTIFICATION</scope>
</reference>
<dbReference type="Ensembl" id="ENSDCDT00010053783.1">
    <property type="protein sequence ID" value="ENSDCDP00010043715.1"/>
    <property type="gene ID" value="ENSDCDG00010027212.1"/>
</dbReference>
<evidence type="ECO:0000313" key="4">
    <source>
        <dbReference type="Ensembl" id="ENSDCDP00010043715.1"/>
    </source>
</evidence>
<accession>A0AAY4DDN0</accession>
<reference evidence="4" key="2">
    <citation type="submission" date="2025-08" db="UniProtKB">
        <authorList>
            <consortium name="Ensembl"/>
        </authorList>
    </citation>
    <scope>IDENTIFICATION</scope>
</reference>
<sequence>MNNNFLLTSVAMEEVTGGALDGSTFSQVLFTDVPPAYPPNSGVTCRYTLTAALQPHPRDWVGVFRVGWNSTQHYHTFAWVEPCLDRIGPQPVGQTVVFQERHLPRDDGEFYQFCYVDSKGQVRGASTPFCFQSPTEQSSDNSLEGDMLIVTTQVQTEQMQKEKENLSKKVAELEEGNEVLRQELNGRLKEIHSLRIRIDQMSKSVDEHPIPIQRTDSTESPILSPVGHQSDLMSNFRPGQDELTSVQEKYGQAMQKIQQLKKQRSVLREEAEHQQADISQLNAKLLEAKQEAHQLQDDVQLLQVDLQSSQKQQEKLRAELQNQHDLQEALQTLQEENEDLRASLAASSTAMQSETLRGQLQEARTLLRTELQNGKVVRQRAEQAEKQLKELQAQLRESGDHGGQVKHEDPDAEIQKLHQRVEDQLAIARVAAAANVELSRDNQELKAEIERLQRELGTGQPDPYGPVLGHAGSLDHQLVFGAAHEPEDEVLQCKHCRELFPGISETELTQHEECHKMCDPRTLEHTLTV</sequence>
<evidence type="ECO:0000313" key="5">
    <source>
        <dbReference type="Proteomes" id="UP000694580"/>
    </source>
</evidence>
<feature type="domain" description="SKICH" evidence="3">
    <location>
        <begin position="28"/>
        <end position="131"/>
    </location>
</feature>
<feature type="coiled-coil region" evidence="2">
    <location>
        <begin position="149"/>
        <end position="183"/>
    </location>
</feature>
<dbReference type="Pfam" id="PF17751">
    <property type="entry name" value="SKICH"/>
    <property type="match status" value="1"/>
</dbReference>
<dbReference type="Proteomes" id="UP000694580">
    <property type="component" value="Chromosome 8"/>
</dbReference>
<dbReference type="InterPro" id="IPR041611">
    <property type="entry name" value="SKICH"/>
</dbReference>
<dbReference type="PANTHER" id="PTHR31915:SF10">
    <property type="entry name" value="CALCIUM-BINDING AND COILED-COIL DOMAIN 2"/>
    <property type="match status" value="1"/>
</dbReference>
<feature type="coiled-coil region" evidence="2">
    <location>
        <begin position="243"/>
        <end position="350"/>
    </location>
</feature>
<evidence type="ECO:0000256" key="2">
    <source>
        <dbReference type="SAM" id="Coils"/>
    </source>
</evidence>
<feature type="coiled-coil region" evidence="2">
    <location>
        <begin position="428"/>
        <end position="455"/>
    </location>
</feature>
<reference evidence="4 5" key="1">
    <citation type="submission" date="2020-06" db="EMBL/GenBank/DDBJ databases">
        <authorList>
            <consortium name="Wellcome Sanger Institute Data Sharing"/>
        </authorList>
    </citation>
    <scope>NUCLEOTIDE SEQUENCE [LARGE SCALE GENOMIC DNA]</scope>
</reference>
<keyword evidence="1 2" id="KW-0175">Coiled coil</keyword>
<keyword evidence="5" id="KW-1185">Reference proteome</keyword>
<protein>
    <recommendedName>
        <fullName evidence="3">SKICH domain-containing protein</fullName>
    </recommendedName>
</protein>
<dbReference type="Gene3D" id="2.60.40.2840">
    <property type="match status" value="1"/>
</dbReference>
<dbReference type="GeneTree" id="ENSGT00950000183025"/>